<dbReference type="EMBL" id="CAQI01000025">
    <property type="protein sequence ID" value="CCQ44233.1"/>
    <property type="molecule type" value="Genomic_DNA"/>
</dbReference>
<dbReference type="CDD" id="cd06558">
    <property type="entry name" value="crotonase-like"/>
    <property type="match status" value="1"/>
</dbReference>
<dbReference type="Pfam" id="PF00378">
    <property type="entry name" value="ECH_1"/>
    <property type="match status" value="1"/>
</dbReference>
<dbReference type="Gene3D" id="1.10.12.10">
    <property type="entry name" value="Lyase 2-enoyl-coa Hydratase, Chain A, domain 2"/>
    <property type="match status" value="1"/>
</dbReference>
<dbReference type="PANTHER" id="PTHR43684:SF4">
    <property type="entry name" value="ENOYL-COA HYDRATASE_ISOMERASE FAMILY PROTEIN (AFU_ORTHOLOGUE AFUA_1G01890)"/>
    <property type="match status" value="1"/>
</dbReference>
<dbReference type="InterPro" id="IPR001753">
    <property type="entry name" value="Enoyl-CoA_hydra/iso"/>
</dbReference>
<comment type="similarity">
    <text evidence="1">Belongs to the enoyl-CoA hydratase/isomerase family.</text>
</comment>
<dbReference type="Gene3D" id="3.90.226.10">
    <property type="entry name" value="2-enoyl-CoA Hydratase, Chain A, domain 1"/>
    <property type="match status" value="1"/>
</dbReference>
<sequence>MDVLQSPDAADKAMRLLHETIVLPLLRLAKPTIAAVNAVAAGAGVGLALACDFRVVSREADFVLAFSRIGLVPDFGVSYTLPRLVGAARAKELAFIKGRLTAEEASQWGLVTELCAPDAVLGRAMELAGQLAAGPTVALGLTKRMLDESLSSSVHEALRLEAESQRDAWSTTDHKIACNAFIQKNDMPSFQGR</sequence>
<dbReference type="Proteomes" id="UP000035722">
    <property type="component" value="Unassembled WGS sequence"/>
</dbReference>
<dbReference type="InterPro" id="IPR029045">
    <property type="entry name" value="ClpP/crotonase-like_dom_sf"/>
</dbReference>
<dbReference type="SUPFAM" id="SSF52096">
    <property type="entry name" value="ClpP/crotonase"/>
    <property type="match status" value="1"/>
</dbReference>
<evidence type="ECO:0000256" key="1">
    <source>
        <dbReference type="ARBA" id="ARBA00005254"/>
    </source>
</evidence>
<protein>
    <submittedName>
        <fullName evidence="2">Enoyl-CoA hydratase subunit II</fullName>
    </submittedName>
</protein>
<keyword evidence="3" id="KW-1185">Reference proteome</keyword>
<dbReference type="PANTHER" id="PTHR43684">
    <property type="match status" value="1"/>
</dbReference>
<accession>A0A024GWU0</accession>
<proteinExistence type="inferred from homology"/>
<comment type="caution">
    <text evidence="2">The sequence shown here is derived from an EMBL/GenBank/DDBJ whole genome shotgun (WGS) entry which is preliminary data.</text>
</comment>
<organism evidence="2 3">
    <name type="scientific">Pseudarthrobacter siccitolerans</name>
    <dbReference type="NCBI Taxonomy" id="861266"/>
    <lineage>
        <taxon>Bacteria</taxon>
        <taxon>Bacillati</taxon>
        <taxon>Actinomycetota</taxon>
        <taxon>Actinomycetes</taxon>
        <taxon>Micrococcales</taxon>
        <taxon>Micrococcaceae</taxon>
        <taxon>Pseudarthrobacter</taxon>
    </lineage>
</organism>
<dbReference type="STRING" id="861266.ARTSIC4J27_157"/>
<evidence type="ECO:0000313" key="3">
    <source>
        <dbReference type="Proteomes" id="UP000035722"/>
    </source>
</evidence>
<evidence type="ECO:0000313" key="2">
    <source>
        <dbReference type="EMBL" id="CCQ44233.1"/>
    </source>
</evidence>
<dbReference type="GO" id="GO:0003824">
    <property type="term" value="F:catalytic activity"/>
    <property type="evidence" value="ECO:0007669"/>
    <property type="project" value="UniProtKB-ARBA"/>
</dbReference>
<name>A0A024GWU0_9MICC</name>
<gene>
    <name evidence="2" type="ORF">ARTSIC4J27_157</name>
</gene>
<dbReference type="InterPro" id="IPR051053">
    <property type="entry name" value="ECH/Chromodomain_protein"/>
</dbReference>
<dbReference type="InterPro" id="IPR014748">
    <property type="entry name" value="Enoyl-CoA_hydra_C"/>
</dbReference>
<dbReference type="AlphaFoldDB" id="A0A024GWU0"/>
<reference evidence="3" key="1">
    <citation type="journal article" date="2014" name="Genome Announc.">
        <title>Genome Sequence of Arthrobacter siccitolerans 4J27, a Xeroprotectant-Producing Desiccation-Tolerant Microorganism.</title>
        <authorList>
            <person name="Manzanera M."/>
            <person name="Santa-Cruz-Calvo L."/>
            <person name="Vilchez J.I."/>
            <person name="Garcia-Fontana C."/>
            <person name="Silva-Castro G.A."/>
            <person name="Calvo C."/>
            <person name="Gonzalez-Lopez J."/>
        </authorList>
    </citation>
    <scope>NUCLEOTIDE SEQUENCE [LARGE SCALE GENOMIC DNA]</scope>
    <source>
        <strain evidence="3">4J27</strain>
    </source>
</reference>